<protein>
    <submittedName>
        <fullName evidence="2">Uncharacterized protein</fullName>
    </submittedName>
</protein>
<organism evidence="2 3">
    <name type="scientific">Roseimicrobium gellanilyticum</name>
    <dbReference type="NCBI Taxonomy" id="748857"/>
    <lineage>
        <taxon>Bacteria</taxon>
        <taxon>Pseudomonadati</taxon>
        <taxon>Verrucomicrobiota</taxon>
        <taxon>Verrucomicrobiia</taxon>
        <taxon>Verrucomicrobiales</taxon>
        <taxon>Verrucomicrobiaceae</taxon>
        <taxon>Roseimicrobium</taxon>
    </lineage>
</organism>
<proteinExistence type="predicted"/>
<dbReference type="Proteomes" id="UP000253426">
    <property type="component" value="Unassembled WGS sequence"/>
</dbReference>
<evidence type="ECO:0000313" key="2">
    <source>
        <dbReference type="EMBL" id="RBP44443.1"/>
    </source>
</evidence>
<keyword evidence="3" id="KW-1185">Reference proteome</keyword>
<evidence type="ECO:0000256" key="1">
    <source>
        <dbReference type="SAM" id="MobiDB-lite"/>
    </source>
</evidence>
<evidence type="ECO:0000313" key="3">
    <source>
        <dbReference type="Proteomes" id="UP000253426"/>
    </source>
</evidence>
<accession>A0A366HN57</accession>
<feature type="region of interest" description="Disordered" evidence="1">
    <location>
        <begin position="36"/>
        <end position="87"/>
    </location>
</feature>
<reference evidence="2 3" key="1">
    <citation type="submission" date="2018-06" db="EMBL/GenBank/DDBJ databases">
        <title>Genomic Encyclopedia of Type Strains, Phase IV (KMG-IV): sequencing the most valuable type-strain genomes for metagenomic binning, comparative biology and taxonomic classification.</title>
        <authorList>
            <person name="Goeker M."/>
        </authorList>
    </citation>
    <scope>NUCLEOTIDE SEQUENCE [LARGE SCALE GENOMIC DNA]</scope>
    <source>
        <strain evidence="2 3">DSM 25532</strain>
    </source>
</reference>
<sequence>MKKSFLHAAISTPGACTRILPGILCGALLSLPACKPGNSESSGGTPSSPSAAEAKNTGGSDSSGGKKASGNSAPVIPDVPPLDHPAKSAEAAKVLDFEKFEIMPGVDKGPGERCLAHLAYRAKGDVKSGFEFQRAKLQAMGWKELPGTAVTDQYASAMFQRGGFNVSVSVSPMGGDGTVDVMMHNHGNVDLTKVPMPPNLTKVYEGPITAMYTSGEPVAATAETCQKLLQAAGWQPYGFAGDTKYYKQNAVLLHVTVSSAPAQGGKTMISFNSEQLSADLPALLDAQDLRYTDQMGTLDYQSPATRENVEKFYRMSMEALGWQATLDKAVEDKGRFFIVFRNPEKAMTTLYMSDVKEGGTKVQMEYLSPTQFAEMDRRAKEQGEKLKAKLAAEKNAPKPQAKLKLPAGATGLKKEGSSVSFKVAAGKAKDAVNDLRKQGSDLGWTEELAVLESIGGTVSLKKEPLSLSISYTDSGFSEGEVTVMVVGGELTME</sequence>
<dbReference type="OrthoDB" id="260615at2"/>
<feature type="compositionally biased region" description="Low complexity" evidence="1">
    <location>
        <begin position="36"/>
        <end position="73"/>
    </location>
</feature>
<dbReference type="EMBL" id="QNRR01000004">
    <property type="protein sequence ID" value="RBP44443.1"/>
    <property type="molecule type" value="Genomic_DNA"/>
</dbReference>
<gene>
    <name evidence="2" type="ORF">DES53_104263</name>
</gene>
<comment type="caution">
    <text evidence="2">The sequence shown here is derived from an EMBL/GenBank/DDBJ whole genome shotgun (WGS) entry which is preliminary data.</text>
</comment>
<name>A0A366HN57_9BACT</name>
<dbReference type="AlphaFoldDB" id="A0A366HN57"/>
<dbReference type="RefSeq" id="WP_113958848.1">
    <property type="nucleotide sequence ID" value="NZ_QNRR01000004.1"/>
</dbReference>